<gene>
    <name evidence="2" type="ORF">SCF082_LOCUS50503</name>
</gene>
<keyword evidence="1" id="KW-0472">Membrane</keyword>
<feature type="transmembrane region" description="Helical" evidence="1">
    <location>
        <begin position="2221"/>
        <end position="2241"/>
    </location>
</feature>
<evidence type="ECO:0000313" key="3">
    <source>
        <dbReference type="Proteomes" id="UP001642464"/>
    </source>
</evidence>
<keyword evidence="1" id="KW-0812">Transmembrane</keyword>
<evidence type="ECO:0000313" key="2">
    <source>
        <dbReference type="EMBL" id="CAK9108612.1"/>
    </source>
</evidence>
<sequence length="2255" mass="255482">EAVIEDQIGLFQMQIIHSSVYHRDGEIDIVLPFDRFQNDRENRALQEAFRNNLQTRLLRVTKVLYFELMQREARAFQAVFGRWPDIVLHTVDDDRVCEQEVFLDNDFIFEHNELVVNLRLSIWGRISIYQKLWFWPVDPDVTPYEYHGEDSIHLLIASYNDFTTAPVMFVITNFGPRHETLERRPTRVATPVDKMYLLRFLQYDEYCSRPLVECICRIGGLYVSDQLVHLGDGTKINLDVRLLEDAEMAVSDSQMNCSASDDIDSISDDVDDDEVVFMQVLPASLPFRVVVYQRGRAAITHRQAQLTLMAERRILLANIVGFTTTDPLYEQFQHHSVIPLPFELAYGDAEVFIVERPHDCLPAHSIVLADIGYTLGVSSRIWPWVRFVECIPRRVQRSTLLVGLHIYDLCTETGTDRCQVTVVGMPWHMDDLNFRYILPGSFIEVIIHLLPSPIPVNVRLALPEGVMQPATCPAPADASFMMQTARPQMRGRVPFRVEEVVFDRHLAQDFDIVAAMLKAQKRLPTRQTFSIDTWAMVNDRAWIARSPKRLVGQPRRSLATAFFKEWFADEPPLHELWTAALFEPLPPPLRLRVEPVDLVMAKQSRREAGHRFMLVDYVFVGSVTRALICLQEETPARRLGFLFDASRSLGANMEWVFRWTREHSEEIWQGDQFITAPHGAFLVATMEEQIDSQCDSDLSDFVSGQSAVEAIPAIHDRHAASGRNTASPALPDMVQDETTLMQTQATIVDRITQYFRQLPSAQVHGAIWVHPSEESHTAAQHRSTHLFDGHFDLHKQLTHFCWGLGVTGEYRYVLVDPPPTFSGTVRPAIIVIPGRNDWVALLFRLLDGDQSTTGTVLIAPDWAPYSVQSLFRLAHPHHHCEDREVLCFAFLEHQRYAYHHDILLYEGAFVQLTVFRFEEDELSTECVDTEAEVSSDFSGSSMIDYDETLAQLEDESSWQADAPELLFLQQGHVLCKQPCGASLRTDDIVWNDGSALRRSADIGELYPNAEYAHFPTAHLCPPDIGELYPRVWREDAGEFCQLIVEGLESDIWFSAQENFHSFAIEHSIASTHSPPDIGEFYPRVWRGVWRGVRLKFSWNGPPRYLLEQGLPAARCDMMWSSVPFWRVPCVVYLPPPGNTQKTIWLPLQLNTLDDIHFFPDLIVVRDLQEVPKRVLQLESLLNLQQAAPREGRREDDMPLPDLSAVYSSIMSCYQQEWPDLSAVEEDLPIPTLQFFDSVAYGQMSDCESLLIFTDGSFYHDATEANGWAFVVIGQKSLGGQIAIHAAWGPTCTDQYEPQWTGALKPSSKVGEVDALIHAIAWRVASQFQGIVTFCFDAQASGYATAGMWSCNPGDRQTSFGYGLPRTSCHAENCQRLGFHFSFQLLFLNIIVARQERGDEVVPLTGRAARSFGLQLHQTKNLLRKRLRGDRTDFLCSIAQEAIEGPPSLLHKRLRAIGIAGRKFQRGPQPLPRLVQDDGTVIDSFESWTESWRAFFAQQEDGIVVSPEELLTTCQQREPHCICEWGDLPTLTEMEHAMRRTRFGTAFFEDGVPADVLHVGAQHLARRCFPLLLKHFAMGVEPVLFKGGTLVQAYKGKGPSDRHDSYRSLLISSTIGKIHHRLIRQRLTKYFEPYALPLQLGGLPCKSVTQASHVVHLFLDQAWCKGYSTAIIFVDIQQAFYRVLRQHAICSLRDMRGIKELFATMRLDDTAYDDFVAYSQAATALDEAGVSPHLQSLMADAMDGTWFVVKGLNTLTQTRKGTRPGDSFADILFAYSFARLLRGMTVHMKAQGLLLEIAWSGKHEPVADSRCHTQETLGPIWADDLTVMIQHESPLRLLQATSVVAGELLDRLSVAGMTPNLNRGKTEVMVSLRGKRSVALRRTIAKDGNSLTTTSRFVQRPLHVTGAYRHLGVWLHMNGSPWQDIRVRFAMAHSKITQYRSSLFGNKAMPLDKKVQLLDSLVLSAVHYNLIVWVPFRKNAQQAYERKFSGLIRRVAFMHFGLTVKEWTADELFAYLGVAPPAVQMHVHRLRYLQHLISSAILQTDSLDDALNLLKESTSKTTLHQDEVEHLYQQWSLWHNDCDMKGCTWQELGEVFRLCFSFEWFHPASGGHEVPVKRDLQEFLERIVIEPHEVKVLSVDIVFSEELGNLAKPAVYSKFRDAFQCGLLVAAGCGPPCESWSRARLHGAQDGGPMTLRSAAHLQGLPALQLKEFGQVAIGNDLLGIAINLAIVALIAGAYFFLEHPKCPPETEAASI</sequence>
<accession>A0ABP0S8B0</accession>
<comment type="caution">
    <text evidence="2">The sequence shown here is derived from an EMBL/GenBank/DDBJ whole genome shotgun (WGS) entry which is preliminary data.</text>
</comment>
<reference evidence="2 3" key="1">
    <citation type="submission" date="2024-02" db="EMBL/GenBank/DDBJ databases">
        <authorList>
            <person name="Chen Y."/>
            <person name="Shah S."/>
            <person name="Dougan E. K."/>
            <person name="Thang M."/>
            <person name="Chan C."/>
        </authorList>
    </citation>
    <scope>NUCLEOTIDE SEQUENCE [LARGE SCALE GENOMIC DNA]</scope>
</reference>
<feature type="non-terminal residue" evidence="2">
    <location>
        <position position="2255"/>
    </location>
</feature>
<dbReference type="Proteomes" id="UP001642464">
    <property type="component" value="Unassembled WGS sequence"/>
</dbReference>
<protein>
    <submittedName>
        <fullName evidence="2">RNase H domain-containing protein</fullName>
    </submittedName>
</protein>
<organism evidence="2 3">
    <name type="scientific">Durusdinium trenchii</name>
    <dbReference type="NCBI Taxonomy" id="1381693"/>
    <lineage>
        <taxon>Eukaryota</taxon>
        <taxon>Sar</taxon>
        <taxon>Alveolata</taxon>
        <taxon>Dinophyceae</taxon>
        <taxon>Suessiales</taxon>
        <taxon>Symbiodiniaceae</taxon>
        <taxon>Durusdinium</taxon>
    </lineage>
</organism>
<keyword evidence="3" id="KW-1185">Reference proteome</keyword>
<dbReference type="PANTHER" id="PTHR47027">
    <property type="entry name" value="REVERSE TRANSCRIPTASE DOMAIN-CONTAINING PROTEIN"/>
    <property type="match status" value="1"/>
</dbReference>
<feature type="non-terminal residue" evidence="2">
    <location>
        <position position="1"/>
    </location>
</feature>
<keyword evidence="1" id="KW-1133">Transmembrane helix</keyword>
<name>A0ABP0S8B0_9DINO</name>
<dbReference type="EMBL" id="CAXAMM010043122">
    <property type="protein sequence ID" value="CAK9108612.1"/>
    <property type="molecule type" value="Genomic_DNA"/>
</dbReference>
<evidence type="ECO:0000256" key="1">
    <source>
        <dbReference type="SAM" id="Phobius"/>
    </source>
</evidence>
<proteinExistence type="predicted"/>
<dbReference type="PANTHER" id="PTHR47027:SF20">
    <property type="entry name" value="REVERSE TRANSCRIPTASE-LIKE PROTEIN WITH RNA-DIRECTED DNA POLYMERASE DOMAIN"/>
    <property type="match status" value="1"/>
</dbReference>